<feature type="transmembrane region" description="Helical" evidence="1">
    <location>
        <begin position="67"/>
        <end position="87"/>
    </location>
</feature>
<evidence type="ECO:0000256" key="1">
    <source>
        <dbReference type="SAM" id="Phobius"/>
    </source>
</evidence>
<keyword evidence="1" id="KW-0812">Transmembrane</keyword>
<name>X0XQP2_9ZZZZ</name>
<keyword evidence="1" id="KW-0472">Membrane</keyword>
<accession>X0XQP2</accession>
<protein>
    <submittedName>
        <fullName evidence="2">Uncharacterized protein</fullName>
    </submittedName>
</protein>
<gene>
    <name evidence="2" type="ORF">S01H1_52022</name>
</gene>
<feature type="non-terminal residue" evidence="2">
    <location>
        <position position="114"/>
    </location>
</feature>
<evidence type="ECO:0000313" key="2">
    <source>
        <dbReference type="EMBL" id="GAG27206.1"/>
    </source>
</evidence>
<organism evidence="2">
    <name type="scientific">marine sediment metagenome</name>
    <dbReference type="NCBI Taxonomy" id="412755"/>
    <lineage>
        <taxon>unclassified sequences</taxon>
        <taxon>metagenomes</taxon>
        <taxon>ecological metagenomes</taxon>
    </lineage>
</organism>
<proteinExistence type="predicted"/>
<reference evidence="2" key="1">
    <citation type="journal article" date="2014" name="Front. Microbiol.">
        <title>High frequency of phylogenetically diverse reductive dehalogenase-homologous genes in deep subseafloor sedimentary metagenomes.</title>
        <authorList>
            <person name="Kawai M."/>
            <person name="Futagami T."/>
            <person name="Toyoda A."/>
            <person name="Takaki Y."/>
            <person name="Nishi S."/>
            <person name="Hori S."/>
            <person name="Arai W."/>
            <person name="Tsubouchi T."/>
            <person name="Morono Y."/>
            <person name="Uchiyama I."/>
            <person name="Ito T."/>
            <person name="Fujiyama A."/>
            <person name="Inagaki F."/>
            <person name="Takami H."/>
        </authorList>
    </citation>
    <scope>NUCLEOTIDE SEQUENCE</scope>
    <source>
        <strain evidence="2">Expedition CK06-06</strain>
    </source>
</reference>
<dbReference type="AlphaFoldDB" id="X0XQP2"/>
<comment type="caution">
    <text evidence="2">The sequence shown here is derived from an EMBL/GenBank/DDBJ whole genome shotgun (WGS) entry which is preliminary data.</text>
</comment>
<feature type="transmembrane region" description="Helical" evidence="1">
    <location>
        <begin position="93"/>
        <end position="111"/>
    </location>
</feature>
<dbReference type="EMBL" id="BARS01033605">
    <property type="protein sequence ID" value="GAG27206.1"/>
    <property type="molecule type" value="Genomic_DNA"/>
</dbReference>
<keyword evidence="1" id="KW-1133">Transmembrane helix</keyword>
<sequence length="114" mass="12679">MNIYMATPGEQPKEVDLLAIDHTENVKVENLEDKVETFSWIVRRKYCSLQSYRFGDAIGHYKEKEKFLTMMILLAASTTSSFALGTVNASAGYIKVVSVGISLLTTIISGIQKI</sequence>